<feature type="non-terminal residue" evidence="1">
    <location>
        <position position="69"/>
    </location>
</feature>
<reference evidence="1 2" key="1">
    <citation type="journal article" date="2023" name="Plants (Basel)">
        <title>Bridging the Gap: Combining Genomics and Transcriptomics Approaches to Understand Stylosanthes scabra, an Orphan Legume from the Brazilian Caatinga.</title>
        <authorList>
            <person name="Ferreira-Neto J.R.C."/>
            <person name="da Silva M.D."/>
            <person name="Binneck E."/>
            <person name="de Melo N.F."/>
            <person name="da Silva R.H."/>
            <person name="de Melo A.L.T.M."/>
            <person name="Pandolfi V."/>
            <person name="Bustamante F.O."/>
            <person name="Brasileiro-Vidal A.C."/>
            <person name="Benko-Iseppon A.M."/>
        </authorList>
    </citation>
    <scope>NUCLEOTIDE SEQUENCE [LARGE SCALE GENOMIC DNA]</scope>
    <source>
        <tissue evidence="1">Leaves</tissue>
    </source>
</reference>
<sequence>MGWGFSFRIFQAFQVHVRAWKDLAKHSSGVFGLASPQFESSVVFCRRISEVCPEYVLGFRTLCNEPGLR</sequence>
<evidence type="ECO:0000313" key="2">
    <source>
        <dbReference type="Proteomes" id="UP001341840"/>
    </source>
</evidence>
<organism evidence="1 2">
    <name type="scientific">Stylosanthes scabra</name>
    <dbReference type="NCBI Taxonomy" id="79078"/>
    <lineage>
        <taxon>Eukaryota</taxon>
        <taxon>Viridiplantae</taxon>
        <taxon>Streptophyta</taxon>
        <taxon>Embryophyta</taxon>
        <taxon>Tracheophyta</taxon>
        <taxon>Spermatophyta</taxon>
        <taxon>Magnoliopsida</taxon>
        <taxon>eudicotyledons</taxon>
        <taxon>Gunneridae</taxon>
        <taxon>Pentapetalae</taxon>
        <taxon>rosids</taxon>
        <taxon>fabids</taxon>
        <taxon>Fabales</taxon>
        <taxon>Fabaceae</taxon>
        <taxon>Papilionoideae</taxon>
        <taxon>50 kb inversion clade</taxon>
        <taxon>dalbergioids sensu lato</taxon>
        <taxon>Dalbergieae</taxon>
        <taxon>Pterocarpus clade</taxon>
        <taxon>Stylosanthes</taxon>
    </lineage>
</organism>
<proteinExistence type="predicted"/>
<gene>
    <name evidence="1" type="ORF">PIB30_087576</name>
</gene>
<evidence type="ECO:0000313" key="1">
    <source>
        <dbReference type="EMBL" id="MED6115163.1"/>
    </source>
</evidence>
<accession>A0ABU6QTF8</accession>
<dbReference type="EMBL" id="JASCZI010001549">
    <property type="protein sequence ID" value="MED6115163.1"/>
    <property type="molecule type" value="Genomic_DNA"/>
</dbReference>
<protein>
    <submittedName>
        <fullName evidence="1">Uncharacterized protein</fullName>
    </submittedName>
</protein>
<dbReference type="Proteomes" id="UP001341840">
    <property type="component" value="Unassembled WGS sequence"/>
</dbReference>
<comment type="caution">
    <text evidence="1">The sequence shown here is derived from an EMBL/GenBank/DDBJ whole genome shotgun (WGS) entry which is preliminary data.</text>
</comment>
<name>A0ABU6QTF8_9FABA</name>
<keyword evidence="2" id="KW-1185">Reference proteome</keyword>